<feature type="domain" description="Predicted 3'-5' exonuclease PolB-like" evidence="1">
    <location>
        <begin position="45"/>
        <end position="254"/>
    </location>
</feature>
<reference evidence="2 3" key="1">
    <citation type="submission" date="2018-05" db="EMBL/GenBank/DDBJ databases">
        <title>Genomic Encyclopedia of Type Strains, Phase IV (KMG-IV): sequencing the most valuable type-strain genomes for metagenomic binning, comparative biology and taxonomic classification.</title>
        <authorList>
            <person name="Goeker M."/>
        </authorList>
    </citation>
    <scope>NUCLEOTIDE SEQUENCE [LARGE SCALE GENOMIC DNA]</scope>
    <source>
        <strain evidence="2 3">DSM 25350</strain>
    </source>
</reference>
<organism evidence="2 3">
    <name type="scientific">Pleionea mediterranea</name>
    <dbReference type="NCBI Taxonomy" id="523701"/>
    <lineage>
        <taxon>Bacteria</taxon>
        <taxon>Pseudomonadati</taxon>
        <taxon>Pseudomonadota</taxon>
        <taxon>Gammaproteobacteria</taxon>
        <taxon>Oceanospirillales</taxon>
        <taxon>Pleioneaceae</taxon>
        <taxon>Pleionea</taxon>
    </lineage>
</organism>
<gene>
    <name evidence="2" type="ORF">C8D97_1154</name>
</gene>
<dbReference type="InterPro" id="IPR012337">
    <property type="entry name" value="RNaseH-like_sf"/>
</dbReference>
<sequence>MNVFVFDIETVPDVEAGRAIHELDGLSDADTAEAMFHLNRQKSNSDFLPHYLHKIVAISAVFRANDKVQVWSLGEETSSEKEVVQRFFDGIDKFSPVLVSWNGTGFDLPVLNYRALKYGVGAAQYWDTGEYDSGFKWNNYISRYHARHTDVMDLLAMYTGRANAPLDHIASMLGFPGKMGMSGAKVWDAYQAGDIAGIRQYCESDVLNTYLVYLKFELMRGHLDQPSFDRECQLLKQLLAQSEQSHLQQFLSLWNNA</sequence>
<keyword evidence="3" id="KW-1185">Reference proteome</keyword>
<dbReference type="InterPro" id="IPR036397">
    <property type="entry name" value="RNaseH_sf"/>
</dbReference>
<name>A0A316F9K6_9GAMM</name>
<dbReference type="OrthoDB" id="13288at2"/>
<comment type="caution">
    <text evidence="2">The sequence shown here is derived from an EMBL/GenBank/DDBJ whole genome shotgun (WGS) entry which is preliminary data.</text>
</comment>
<dbReference type="Proteomes" id="UP000245790">
    <property type="component" value="Unassembled WGS sequence"/>
</dbReference>
<dbReference type="InterPro" id="IPR019288">
    <property type="entry name" value="3'-5'_exonuclease_PolB-like"/>
</dbReference>
<evidence type="ECO:0000313" key="3">
    <source>
        <dbReference type="Proteomes" id="UP000245790"/>
    </source>
</evidence>
<evidence type="ECO:0000313" key="2">
    <source>
        <dbReference type="EMBL" id="PWK44402.1"/>
    </source>
</evidence>
<dbReference type="Gene3D" id="3.30.420.10">
    <property type="entry name" value="Ribonuclease H-like superfamily/Ribonuclease H"/>
    <property type="match status" value="1"/>
</dbReference>
<protein>
    <recommendedName>
        <fullName evidence="1">Predicted 3'-5' exonuclease PolB-like domain-containing protein</fullName>
    </recommendedName>
</protein>
<dbReference type="EMBL" id="QGGU01000015">
    <property type="protein sequence ID" value="PWK44402.1"/>
    <property type="molecule type" value="Genomic_DNA"/>
</dbReference>
<dbReference type="RefSeq" id="WP_109764965.1">
    <property type="nucleotide sequence ID" value="NZ_QGGU01000015.1"/>
</dbReference>
<dbReference type="SUPFAM" id="SSF53098">
    <property type="entry name" value="Ribonuclease H-like"/>
    <property type="match status" value="1"/>
</dbReference>
<dbReference type="GO" id="GO:0003676">
    <property type="term" value="F:nucleic acid binding"/>
    <property type="evidence" value="ECO:0007669"/>
    <property type="project" value="InterPro"/>
</dbReference>
<proteinExistence type="predicted"/>
<evidence type="ECO:0000259" key="1">
    <source>
        <dbReference type="Pfam" id="PF10108"/>
    </source>
</evidence>
<dbReference type="CDD" id="cd05782">
    <property type="entry name" value="DNA_polB_like1_exo"/>
    <property type="match status" value="1"/>
</dbReference>
<accession>A0A316F9K6</accession>
<dbReference type="Pfam" id="PF10108">
    <property type="entry name" value="DNA_pol_B_exo2"/>
    <property type="match status" value="1"/>
</dbReference>
<dbReference type="AlphaFoldDB" id="A0A316F9K6"/>